<sequence>MSFLDTDSGKRLFNQYLKKVNGSSQRVYRSEIQQFFDFKNLKGISDITKEVLHAYQERLSWEHSPKTTKRKFSILNGFFKHLEASGAFRNPIITLKEFKTHTGVKDEDLLVCLDKFLATQNTPNIKKSYENLIKLFFAWINKDLCEITKQDILAYRDYLRENSYRDTTIWNRFISLNRFFKYIERENRKFRNPIVFKELTLIFPKKDKGYYTVLSVSEAQRLLNQPDRKTEIGRRDYAILALMLVYGLRANETAGLRHKHLEHDRVKGQQKVWIVDRKGRFQNRPKTAIILNGKALQAFDAWMDIVKGYGIKITGELPVFLPFIYDRVDHKLVIRRDRLPGALSVKSVENIVKRYIKKAKIERDGEVLSAHSLRHTAFTMLAHEGVPIQDIQKLAGHQDINTTMIYVHSAQSYDDHPGMRNPLNK</sequence>
<comment type="caution">
    <text evidence="8">The sequence shown here is derived from an EMBL/GenBank/DDBJ whole genome shotgun (WGS) entry which is preliminary data.</text>
</comment>
<dbReference type="Proteomes" id="UP000034954">
    <property type="component" value="Unassembled WGS sequence"/>
</dbReference>
<evidence type="ECO:0000259" key="7">
    <source>
        <dbReference type="PROSITE" id="PS51900"/>
    </source>
</evidence>
<evidence type="ECO:0000313" key="8">
    <source>
        <dbReference type="EMBL" id="KKO20918.1"/>
    </source>
</evidence>
<dbReference type="PROSITE" id="PS51898">
    <property type="entry name" value="TYR_RECOMBINASE"/>
    <property type="match status" value="1"/>
</dbReference>
<dbReference type="Pfam" id="PF02899">
    <property type="entry name" value="Phage_int_SAM_1"/>
    <property type="match status" value="1"/>
</dbReference>
<keyword evidence="4" id="KW-0233">DNA recombination</keyword>
<dbReference type="SUPFAM" id="SSF56349">
    <property type="entry name" value="DNA breaking-rejoining enzymes"/>
    <property type="match status" value="2"/>
</dbReference>
<evidence type="ECO:0000256" key="4">
    <source>
        <dbReference type="ARBA" id="ARBA00023172"/>
    </source>
</evidence>
<protein>
    <submittedName>
        <fullName evidence="8">Site-specific tyrosine recombinase</fullName>
    </submittedName>
</protein>
<name>A0A0M2UXU7_9BACT</name>
<accession>A0A0M2UXU7</accession>
<evidence type="ECO:0000256" key="5">
    <source>
        <dbReference type="PROSITE-ProRule" id="PRU01248"/>
    </source>
</evidence>
<dbReference type="InterPro" id="IPR011010">
    <property type="entry name" value="DNA_brk_join_enz"/>
</dbReference>
<evidence type="ECO:0000256" key="3">
    <source>
        <dbReference type="ARBA" id="ARBA00023125"/>
    </source>
</evidence>
<keyword evidence="2" id="KW-0229">DNA integration</keyword>
<dbReference type="Gene3D" id="1.10.443.10">
    <property type="entry name" value="Intergrase catalytic core"/>
    <property type="match status" value="1"/>
</dbReference>
<dbReference type="InterPro" id="IPR013762">
    <property type="entry name" value="Integrase-like_cat_sf"/>
</dbReference>
<keyword evidence="3 5" id="KW-0238">DNA-binding</keyword>
<dbReference type="GO" id="GO:0015074">
    <property type="term" value="P:DNA integration"/>
    <property type="evidence" value="ECO:0007669"/>
    <property type="project" value="UniProtKB-KW"/>
</dbReference>
<evidence type="ECO:0000256" key="2">
    <source>
        <dbReference type="ARBA" id="ARBA00022908"/>
    </source>
</evidence>
<organism evidence="8 9">
    <name type="scientific">Candidatus Brocadia fulgida</name>
    <dbReference type="NCBI Taxonomy" id="380242"/>
    <lineage>
        <taxon>Bacteria</taxon>
        <taxon>Pseudomonadati</taxon>
        <taxon>Planctomycetota</taxon>
        <taxon>Candidatus Brocadiia</taxon>
        <taxon>Candidatus Brocadiales</taxon>
        <taxon>Candidatus Brocadiaceae</taxon>
        <taxon>Candidatus Brocadia</taxon>
    </lineage>
</organism>
<dbReference type="InterPro" id="IPR002104">
    <property type="entry name" value="Integrase_catalytic"/>
</dbReference>
<dbReference type="PANTHER" id="PTHR30349">
    <property type="entry name" value="PHAGE INTEGRASE-RELATED"/>
    <property type="match status" value="1"/>
</dbReference>
<comment type="similarity">
    <text evidence="1">Belongs to the 'phage' integrase family.</text>
</comment>
<dbReference type="CDD" id="cd00397">
    <property type="entry name" value="DNA_BRE_C"/>
    <property type="match status" value="1"/>
</dbReference>
<evidence type="ECO:0000313" key="9">
    <source>
        <dbReference type="Proteomes" id="UP000034954"/>
    </source>
</evidence>
<dbReference type="Gene3D" id="1.10.150.130">
    <property type="match status" value="2"/>
</dbReference>
<dbReference type="InterPro" id="IPR050090">
    <property type="entry name" value="Tyrosine_recombinase_XerCD"/>
</dbReference>
<dbReference type="PANTHER" id="PTHR30349:SF41">
    <property type="entry name" value="INTEGRASE_RECOMBINASE PROTEIN MJ0367-RELATED"/>
    <property type="match status" value="1"/>
</dbReference>
<dbReference type="InterPro" id="IPR044068">
    <property type="entry name" value="CB"/>
</dbReference>
<feature type="domain" description="Tyr recombinase" evidence="6">
    <location>
        <begin position="209"/>
        <end position="421"/>
    </location>
</feature>
<dbReference type="InterPro" id="IPR010998">
    <property type="entry name" value="Integrase_recombinase_N"/>
</dbReference>
<dbReference type="EMBL" id="LAQJ01000044">
    <property type="protein sequence ID" value="KKO20918.1"/>
    <property type="molecule type" value="Genomic_DNA"/>
</dbReference>
<feature type="domain" description="Core-binding (CB)" evidence="7">
    <location>
        <begin position="7"/>
        <end position="83"/>
    </location>
</feature>
<evidence type="ECO:0000259" key="6">
    <source>
        <dbReference type="PROSITE" id="PS51898"/>
    </source>
</evidence>
<dbReference type="InterPro" id="IPR004107">
    <property type="entry name" value="Integrase_SAM-like_N"/>
</dbReference>
<dbReference type="Pfam" id="PF00589">
    <property type="entry name" value="Phage_integrase"/>
    <property type="match status" value="1"/>
</dbReference>
<dbReference type="PATRIC" id="fig|380242.3.peg.432"/>
<dbReference type="AlphaFoldDB" id="A0A0M2UXU7"/>
<keyword evidence="9" id="KW-1185">Reference proteome</keyword>
<dbReference type="GO" id="GO:0006310">
    <property type="term" value="P:DNA recombination"/>
    <property type="evidence" value="ECO:0007669"/>
    <property type="project" value="UniProtKB-KW"/>
</dbReference>
<dbReference type="PROSITE" id="PS51900">
    <property type="entry name" value="CB"/>
    <property type="match status" value="2"/>
</dbReference>
<proteinExistence type="inferred from homology"/>
<evidence type="ECO:0000256" key="1">
    <source>
        <dbReference type="ARBA" id="ARBA00008857"/>
    </source>
</evidence>
<gene>
    <name evidence="8" type="primary">xerC_1</name>
    <name evidence="8" type="ORF">BROFUL_00351</name>
</gene>
<reference evidence="8 9" key="1">
    <citation type="journal article" date="2013" name="BMC Microbiol.">
        <title>Identification of the type II cytochrome c maturation pathway in anammox bacteria by comparative genomics.</title>
        <authorList>
            <person name="Ferousi C."/>
            <person name="Speth D.R."/>
            <person name="Reimann J."/>
            <person name="Op den Camp H.J."/>
            <person name="Allen J.W."/>
            <person name="Keltjens J.T."/>
            <person name="Jetten M.S."/>
        </authorList>
    </citation>
    <scope>NUCLEOTIDE SEQUENCE [LARGE SCALE GENOMIC DNA]</scope>
    <source>
        <strain evidence="8">RU1</strain>
    </source>
</reference>
<feature type="domain" description="Core-binding (CB)" evidence="7">
    <location>
        <begin position="107"/>
        <end position="184"/>
    </location>
</feature>
<dbReference type="GO" id="GO:0003677">
    <property type="term" value="F:DNA binding"/>
    <property type="evidence" value="ECO:0007669"/>
    <property type="project" value="UniProtKB-UniRule"/>
</dbReference>